<comment type="caution">
    <text evidence="1">The sequence shown here is derived from an EMBL/GenBank/DDBJ whole genome shotgun (WGS) entry which is preliminary data.</text>
</comment>
<protein>
    <submittedName>
        <fullName evidence="1">Uncharacterized protein</fullName>
    </submittedName>
</protein>
<sequence length="229" mass="25634">MKTTSLTPNIAKSIKIPKRSDERIILHFDYDCFYASVFENENPSLKSQPLGIKQKSILATCNYVARARGVKKLMLISEAQRICPDLILMNGEDLTRFRDVSKKLWAFLRAHSWNRRVERLGLDEVFLDVTDVIAYNEEMLNAHALGTSFFQLDRNDPVKGFAFDGSKFYGCVWAAKKSNGDGTAGVDVGNPLCVRLMLASHLAGYLRHKLDEDFGYTSSGDDTPCDGPG</sequence>
<evidence type="ECO:0000313" key="2">
    <source>
        <dbReference type="Proteomes" id="UP001153332"/>
    </source>
</evidence>
<name>A0ACC2JII2_9PEZI</name>
<evidence type="ECO:0000313" key="1">
    <source>
        <dbReference type="EMBL" id="KAJ8127294.1"/>
    </source>
</evidence>
<accession>A0ACC2JII2</accession>
<dbReference type="EMBL" id="JAPUUL010001481">
    <property type="protein sequence ID" value="KAJ8127294.1"/>
    <property type="molecule type" value="Genomic_DNA"/>
</dbReference>
<proteinExistence type="predicted"/>
<organism evidence="1 2">
    <name type="scientific">Lasiodiplodia mahajangana</name>
    <dbReference type="NCBI Taxonomy" id="1108764"/>
    <lineage>
        <taxon>Eukaryota</taxon>
        <taxon>Fungi</taxon>
        <taxon>Dikarya</taxon>
        <taxon>Ascomycota</taxon>
        <taxon>Pezizomycotina</taxon>
        <taxon>Dothideomycetes</taxon>
        <taxon>Dothideomycetes incertae sedis</taxon>
        <taxon>Botryosphaeriales</taxon>
        <taxon>Botryosphaeriaceae</taxon>
        <taxon>Lasiodiplodia</taxon>
    </lineage>
</organism>
<keyword evidence="2" id="KW-1185">Reference proteome</keyword>
<reference evidence="1" key="1">
    <citation type="submission" date="2022-12" db="EMBL/GenBank/DDBJ databases">
        <title>Genome Sequence of Lasiodiplodia mahajangana.</title>
        <authorList>
            <person name="Buettner E."/>
        </authorList>
    </citation>
    <scope>NUCLEOTIDE SEQUENCE</scope>
    <source>
        <strain evidence="1">VT137</strain>
    </source>
</reference>
<dbReference type="Proteomes" id="UP001153332">
    <property type="component" value="Unassembled WGS sequence"/>
</dbReference>
<gene>
    <name evidence="1" type="ORF">O1611_g6344</name>
</gene>